<accession>A0A9W6HVY3</accession>
<dbReference type="Proteomes" id="UP001143474">
    <property type="component" value="Unassembled WGS sequence"/>
</dbReference>
<organism evidence="1 2">
    <name type="scientific">Streptosporangium carneum</name>
    <dbReference type="NCBI Taxonomy" id="47481"/>
    <lineage>
        <taxon>Bacteria</taxon>
        <taxon>Bacillati</taxon>
        <taxon>Actinomycetota</taxon>
        <taxon>Actinomycetes</taxon>
        <taxon>Streptosporangiales</taxon>
        <taxon>Streptosporangiaceae</taxon>
        <taxon>Streptosporangium</taxon>
    </lineage>
</organism>
<name>A0A9W6HVY3_9ACTN</name>
<reference evidence="1" key="1">
    <citation type="journal article" date="2014" name="Int. J. Syst. Evol. Microbiol.">
        <title>Complete genome sequence of Corynebacterium casei LMG S-19264T (=DSM 44701T), isolated from a smear-ripened cheese.</title>
        <authorList>
            <consortium name="US DOE Joint Genome Institute (JGI-PGF)"/>
            <person name="Walter F."/>
            <person name="Albersmeier A."/>
            <person name="Kalinowski J."/>
            <person name="Ruckert C."/>
        </authorList>
    </citation>
    <scope>NUCLEOTIDE SEQUENCE</scope>
    <source>
        <strain evidence="1">VKM Ac-2007</strain>
    </source>
</reference>
<evidence type="ECO:0000313" key="2">
    <source>
        <dbReference type="Proteomes" id="UP001143474"/>
    </source>
</evidence>
<comment type="caution">
    <text evidence="1">The sequence shown here is derived from an EMBL/GenBank/DDBJ whole genome shotgun (WGS) entry which is preliminary data.</text>
</comment>
<gene>
    <name evidence="1" type="ORF">GCM10017600_07410</name>
</gene>
<reference evidence="1" key="2">
    <citation type="submission" date="2023-01" db="EMBL/GenBank/DDBJ databases">
        <authorList>
            <person name="Sun Q."/>
            <person name="Evtushenko L."/>
        </authorList>
    </citation>
    <scope>NUCLEOTIDE SEQUENCE</scope>
    <source>
        <strain evidence="1">VKM Ac-2007</strain>
    </source>
</reference>
<protein>
    <submittedName>
        <fullName evidence="1">Uncharacterized protein</fullName>
    </submittedName>
</protein>
<dbReference type="AlphaFoldDB" id="A0A9W6HVY3"/>
<keyword evidence="2" id="KW-1185">Reference proteome</keyword>
<proteinExistence type="predicted"/>
<evidence type="ECO:0000313" key="1">
    <source>
        <dbReference type="EMBL" id="GLK07336.1"/>
    </source>
</evidence>
<dbReference type="EMBL" id="BSEV01000001">
    <property type="protein sequence ID" value="GLK07336.1"/>
    <property type="molecule type" value="Genomic_DNA"/>
</dbReference>
<sequence length="302" mass="33889">MSDPRLTNKPDQRNYGPGVTVGTLEVLDQTVDLTLGLARSSVRAQDLTLALEHDLPRARALTRTLTRDLTRLHIRAFICPCHPVHDLTHTHAHELAQNLMRAHDLADTHAHDLVHDLDNALRQVSDLLVALGEVDISAERSKSLIAREEPASTSHSAEHLVSLAMRLLPAQHRSRFTEELKAELYDLAQAKATGAMQIMYALQQLGRVWELRIALQAPDQPRFYRLYQAACWVLTSDWRTWGLLGPLLAFGVINVNLSQGWGSALFTLPGIVGFYAGIEWLRKRWGVEVKRRSRAVGDQSNE</sequence>